<dbReference type="SUPFAM" id="SSF48452">
    <property type="entry name" value="TPR-like"/>
    <property type="match status" value="1"/>
</dbReference>
<proteinExistence type="predicted"/>
<dbReference type="PROSITE" id="PS00108">
    <property type="entry name" value="PROTEIN_KINASE_ST"/>
    <property type="match status" value="1"/>
</dbReference>
<dbReference type="Proteomes" id="UP000326354">
    <property type="component" value="Chromosome"/>
</dbReference>
<evidence type="ECO:0000259" key="8">
    <source>
        <dbReference type="PROSITE" id="PS50011"/>
    </source>
</evidence>
<feature type="repeat" description="TPR" evidence="5">
    <location>
        <begin position="440"/>
        <end position="473"/>
    </location>
</feature>
<feature type="repeat" description="TPR" evidence="5">
    <location>
        <begin position="406"/>
        <end position="439"/>
    </location>
</feature>
<dbReference type="GO" id="GO:0005524">
    <property type="term" value="F:ATP binding"/>
    <property type="evidence" value="ECO:0007669"/>
    <property type="project" value="UniProtKB-UniRule"/>
</dbReference>
<dbReference type="Gene3D" id="1.10.510.10">
    <property type="entry name" value="Transferase(Phosphotransferase) domain 1"/>
    <property type="match status" value="1"/>
</dbReference>
<feature type="repeat" description="TPR" evidence="5">
    <location>
        <begin position="575"/>
        <end position="608"/>
    </location>
</feature>
<keyword evidence="4 6" id="KW-0067">ATP-binding</keyword>
<dbReference type="InterPro" id="IPR011990">
    <property type="entry name" value="TPR-like_helical_dom_sf"/>
</dbReference>
<keyword evidence="2 6" id="KW-0547">Nucleotide-binding</keyword>
<dbReference type="InterPro" id="IPR011009">
    <property type="entry name" value="Kinase-like_dom_sf"/>
</dbReference>
<dbReference type="CDD" id="cd14014">
    <property type="entry name" value="STKc_PknB_like"/>
    <property type="match status" value="1"/>
</dbReference>
<dbReference type="PANTHER" id="PTHR44858">
    <property type="entry name" value="TETRATRICOPEPTIDE REPEAT PROTEIN 6"/>
    <property type="match status" value="1"/>
</dbReference>
<feature type="repeat" description="TPR" evidence="5">
    <location>
        <begin position="474"/>
        <end position="507"/>
    </location>
</feature>
<dbReference type="Pfam" id="PF13371">
    <property type="entry name" value="TPR_9"/>
    <property type="match status" value="1"/>
</dbReference>
<keyword evidence="9" id="KW-0418">Kinase</keyword>
<keyword evidence="7" id="KW-1133">Transmembrane helix</keyword>
<name>A0A5S9INV0_UABAM</name>
<dbReference type="Pfam" id="PF13181">
    <property type="entry name" value="TPR_8"/>
    <property type="match status" value="2"/>
</dbReference>
<keyword evidence="3 5" id="KW-0802">TPR repeat</keyword>
<keyword evidence="7" id="KW-0812">Transmembrane</keyword>
<dbReference type="InterPro" id="IPR017441">
    <property type="entry name" value="Protein_kinase_ATP_BS"/>
</dbReference>
<dbReference type="AlphaFoldDB" id="A0A5S9INV0"/>
<evidence type="ECO:0000256" key="7">
    <source>
        <dbReference type="SAM" id="Phobius"/>
    </source>
</evidence>
<feature type="transmembrane region" description="Helical" evidence="7">
    <location>
        <begin position="294"/>
        <end position="317"/>
    </location>
</feature>
<dbReference type="SMART" id="SM00220">
    <property type="entry name" value="S_TKc"/>
    <property type="match status" value="1"/>
</dbReference>
<dbReference type="InterPro" id="IPR019734">
    <property type="entry name" value="TPR_rpt"/>
</dbReference>
<keyword evidence="10" id="KW-1185">Reference proteome</keyword>
<dbReference type="InterPro" id="IPR000719">
    <property type="entry name" value="Prot_kinase_dom"/>
</dbReference>
<dbReference type="PROSITE" id="PS50011">
    <property type="entry name" value="PROTEIN_KINASE_DOM"/>
    <property type="match status" value="1"/>
</dbReference>
<feature type="domain" description="Protein kinase" evidence="8">
    <location>
        <begin position="15"/>
        <end position="266"/>
    </location>
</feature>
<evidence type="ECO:0000256" key="6">
    <source>
        <dbReference type="PROSITE-ProRule" id="PRU10141"/>
    </source>
</evidence>
<dbReference type="RefSeq" id="WP_151969451.1">
    <property type="nucleotide sequence ID" value="NZ_AP019860.1"/>
</dbReference>
<evidence type="ECO:0000313" key="9">
    <source>
        <dbReference type="EMBL" id="BBM85343.1"/>
    </source>
</evidence>
<protein>
    <submittedName>
        <fullName evidence="9">Serine/threonine protein kinase</fullName>
    </submittedName>
</protein>
<dbReference type="InterPro" id="IPR050498">
    <property type="entry name" value="Ycf3"/>
</dbReference>
<keyword evidence="9" id="KW-0808">Transferase</keyword>
<dbReference type="EMBL" id="AP019860">
    <property type="protein sequence ID" value="BBM85343.1"/>
    <property type="molecule type" value="Genomic_DNA"/>
</dbReference>
<evidence type="ECO:0000256" key="3">
    <source>
        <dbReference type="ARBA" id="ARBA00022803"/>
    </source>
</evidence>
<dbReference type="InterPro" id="IPR008271">
    <property type="entry name" value="Ser/Thr_kinase_AS"/>
</dbReference>
<evidence type="ECO:0000256" key="1">
    <source>
        <dbReference type="ARBA" id="ARBA00022737"/>
    </source>
</evidence>
<dbReference type="GO" id="GO:0004674">
    <property type="term" value="F:protein serine/threonine kinase activity"/>
    <property type="evidence" value="ECO:0007669"/>
    <property type="project" value="UniProtKB-KW"/>
</dbReference>
<keyword evidence="1" id="KW-0677">Repeat</keyword>
<reference evidence="9 10" key="1">
    <citation type="submission" date="2019-08" db="EMBL/GenBank/DDBJ databases">
        <title>Complete genome sequence of Candidatus Uab amorphum.</title>
        <authorList>
            <person name="Shiratori T."/>
            <person name="Suzuki S."/>
            <person name="Kakizawa Y."/>
            <person name="Ishida K."/>
        </authorList>
    </citation>
    <scope>NUCLEOTIDE SEQUENCE [LARGE SCALE GENOMIC DNA]</scope>
    <source>
        <strain evidence="9 10">SRT547</strain>
    </source>
</reference>
<feature type="repeat" description="TPR" evidence="5">
    <location>
        <begin position="644"/>
        <end position="677"/>
    </location>
</feature>
<dbReference type="SUPFAM" id="SSF56112">
    <property type="entry name" value="Protein kinase-like (PK-like)"/>
    <property type="match status" value="1"/>
</dbReference>
<dbReference type="PROSITE" id="PS50293">
    <property type="entry name" value="TPR_REGION"/>
    <property type="match status" value="3"/>
</dbReference>
<dbReference type="PANTHER" id="PTHR44858:SF1">
    <property type="entry name" value="UDP-N-ACETYLGLUCOSAMINE--PEPTIDE N-ACETYLGLUCOSAMINYLTRANSFERASE SPINDLY-RELATED"/>
    <property type="match status" value="1"/>
</dbReference>
<keyword evidence="9" id="KW-0723">Serine/threonine-protein kinase</keyword>
<feature type="repeat" description="TPR" evidence="5">
    <location>
        <begin position="541"/>
        <end position="574"/>
    </location>
</feature>
<gene>
    <name evidence="9" type="ORF">UABAM_03709</name>
</gene>
<dbReference type="OrthoDB" id="258731at2"/>
<dbReference type="Pfam" id="PF13414">
    <property type="entry name" value="TPR_11"/>
    <property type="match status" value="1"/>
</dbReference>
<dbReference type="Gene3D" id="3.30.200.20">
    <property type="entry name" value="Phosphorylase Kinase, domain 1"/>
    <property type="match status" value="1"/>
</dbReference>
<organism evidence="9 10">
    <name type="scientific">Uabimicrobium amorphum</name>
    <dbReference type="NCBI Taxonomy" id="2596890"/>
    <lineage>
        <taxon>Bacteria</taxon>
        <taxon>Pseudomonadati</taxon>
        <taxon>Planctomycetota</taxon>
        <taxon>Candidatus Uabimicrobiia</taxon>
        <taxon>Candidatus Uabimicrobiales</taxon>
        <taxon>Candidatus Uabimicrobiaceae</taxon>
        <taxon>Candidatus Uabimicrobium</taxon>
    </lineage>
</organism>
<dbReference type="PROSITE" id="PS00107">
    <property type="entry name" value="PROTEIN_KINASE_ATP"/>
    <property type="match status" value="1"/>
</dbReference>
<evidence type="ECO:0000256" key="4">
    <source>
        <dbReference type="ARBA" id="ARBA00022840"/>
    </source>
</evidence>
<evidence type="ECO:0000256" key="2">
    <source>
        <dbReference type="ARBA" id="ARBA00022741"/>
    </source>
</evidence>
<sequence>MTDKKYGVSTTFGRYQLHEELGRGGMGVVYKAYDTQLRCIVALKVILGNNREDLERFFREITTVAKLNHPNIVRFYEYGYTPRPYFTMEYVEGTTLTQQIKERNVSEAYLVEVMISVCQALHYMHKNKITHRDIKPSNIMVGKNGVKVMDFGLARRSDVTKQLSKSGQMLGTLHYMAPEQVEGHTDMKSDIYALGASLYECLTYRPVYQGALEINVIYQITNSTPIPPRQLNPDISVYLEAICLKCLQRNPHKRYGNFLQLAKEFENFKAHKPILAKRYTSWDLLKNILYKHKVVCSSIVIIFVILLGSLVVTMNALNYAEGEKEKAKSALNKVMKVLDHSLQHHKSLQKDKRFAQLFTNIFEDVERYGENEDWSFVKAYVTQMTGQKQKSIAYYTKEIKNNTENVEAYSNRAGLYARNKEYQKAFADYEKALAIQPKNHSIYFNRAVLYIDTQEYQKATDDLQKVLDLAPNNERAYTNLGVVYFDLKKYLQAMACYDKAIDIAPRADTHLNRGLLNVQMRQPEKALDDFNAAIRLKPNYANAYFNRGNLFFRDKKWNLALTDYTKALSLDSNNALLYYNRGSLYAQTKQVDLALDDFAKSIQINPRYAPVYNRRAYIYAYEKKDLKKAFSDFTKAINLDRQFFEAYKNRGLLYFRHKKYSEAISDFKKATSLHPGDWWPYYGLHLCYQQLQDLPLANEYLQKAHALRK</sequence>
<dbReference type="Pfam" id="PF00515">
    <property type="entry name" value="TPR_1"/>
    <property type="match status" value="1"/>
</dbReference>
<dbReference type="Gene3D" id="1.25.40.10">
    <property type="entry name" value="Tetratricopeptide repeat domain"/>
    <property type="match status" value="4"/>
</dbReference>
<evidence type="ECO:0000313" key="10">
    <source>
        <dbReference type="Proteomes" id="UP000326354"/>
    </source>
</evidence>
<accession>A0A5S9INV0</accession>
<dbReference type="KEGG" id="uam:UABAM_03709"/>
<evidence type="ECO:0000256" key="5">
    <source>
        <dbReference type="PROSITE-ProRule" id="PRU00339"/>
    </source>
</evidence>
<keyword evidence="7" id="KW-0472">Membrane</keyword>
<feature type="binding site" evidence="6">
    <location>
        <position position="44"/>
    </location>
    <ligand>
        <name>ATP</name>
        <dbReference type="ChEBI" id="CHEBI:30616"/>
    </ligand>
</feature>
<dbReference type="SMART" id="SM00028">
    <property type="entry name" value="TPR"/>
    <property type="match status" value="8"/>
</dbReference>
<dbReference type="PROSITE" id="PS50005">
    <property type="entry name" value="TPR"/>
    <property type="match status" value="6"/>
</dbReference>
<dbReference type="Pfam" id="PF00069">
    <property type="entry name" value="Pkinase"/>
    <property type="match status" value="1"/>
</dbReference>